<evidence type="ECO:0000313" key="5">
    <source>
        <dbReference type="EMBL" id="PXY02770.1"/>
    </source>
</evidence>
<keyword evidence="2" id="KW-0238">DNA-binding</keyword>
<evidence type="ECO:0000256" key="2">
    <source>
        <dbReference type="ARBA" id="ARBA00023125"/>
    </source>
</evidence>
<gene>
    <name evidence="5" type="ORF">DF185_01370</name>
</gene>
<feature type="domain" description="HTH hxlR-type" evidence="4">
    <location>
        <begin position="9"/>
        <end position="108"/>
    </location>
</feature>
<dbReference type="PANTHER" id="PTHR33204:SF37">
    <property type="entry name" value="HTH-TYPE TRANSCRIPTIONAL REGULATOR YODB"/>
    <property type="match status" value="1"/>
</dbReference>
<proteinExistence type="predicted"/>
<dbReference type="RefSeq" id="WP_110358929.1">
    <property type="nucleotide sequence ID" value="NZ_QFLI01000001.1"/>
</dbReference>
<keyword evidence="3" id="KW-0804">Transcription</keyword>
<accession>A0A2V4A5W7</accession>
<name>A0A2V4A5W7_9BACT</name>
<dbReference type="OrthoDB" id="9797599at2"/>
<dbReference type="EMBL" id="QFLI01000001">
    <property type="protein sequence ID" value="PXY02770.1"/>
    <property type="molecule type" value="Genomic_DNA"/>
</dbReference>
<dbReference type="InterPro" id="IPR002577">
    <property type="entry name" value="HTH_HxlR"/>
</dbReference>
<dbReference type="Proteomes" id="UP000248079">
    <property type="component" value="Unassembled WGS sequence"/>
</dbReference>
<reference evidence="5 6" key="1">
    <citation type="submission" date="2018-05" db="EMBL/GenBank/DDBJ databases">
        <title>Marinifilum breve JC075T sp. nov., a marine bacterium isolated from Yongle Blue Hole in the South China Sea.</title>
        <authorList>
            <person name="Fu T."/>
        </authorList>
    </citation>
    <scope>NUCLEOTIDE SEQUENCE [LARGE SCALE GENOMIC DNA]</scope>
    <source>
        <strain evidence="5 6">JC075</strain>
    </source>
</reference>
<keyword evidence="1" id="KW-0805">Transcription regulation</keyword>
<sequence length="146" mass="17027">MKNFFRCKCPITSALDIIGDKWSLVLIKQMLFEGKSTFKDFAQSPESIATNILTTRLKMLEDFGIIEKQKLPTNRKTNIYTLNQRGLSLIPVLMELTFWSKHEVIEFNPDLNLDEKLEWAEANKEEAFKQVTDNYLKHKEALLNTK</sequence>
<evidence type="ECO:0000259" key="4">
    <source>
        <dbReference type="PROSITE" id="PS51118"/>
    </source>
</evidence>
<dbReference type="GO" id="GO:0003677">
    <property type="term" value="F:DNA binding"/>
    <property type="evidence" value="ECO:0007669"/>
    <property type="project" value="UniProtKB-KW"/>
</dbReference>
<dbReference type="AlphaFoldDB" id="A0A2V4A5W7"/>
<dbReference type="Pfam" id="PF01638">
    <property type="entry name" value="HxlR"/>
    <property type="match status" value="1"/>
</dbReference>
<dbReference type="InterPro" id="IPR036388">
    <property type="entry name" value="WH-like_DNA-bd_sf"/>
</dbReference>
<evidence type="ECO:0000256" key="3">
    <source>
        <dbReference type="ARBA" id="ARBA00023163"/>
    </source>
</evidence>
<protein>
    <submittedName>
        <fullName evidence="5">Transcriptional regulator</fullName>
    </submittedName>
</protein>
<evidence type="ECO:0000313" key="6">
    <source>
        <dbReference type="Proteomes" id="UP000248079"/>
    </source>
</evidence>
<dbReference type="InterPro" id="IPR036390">
    <property type="entry name" value="WH_DNA-bd_sf"/>
</dbReference>
<dbReference type="Gene3D" id="1.10.10.10">
    <property type="entry name" value="Winged helix-like DNA-binding domain superfamily/Winged helix DNA-binding domain"/>
    <property type="match status" value="1"/>
</dbReference>
<organism evidence="5 6">
    <name type="scientific">Marinifilum breve</name>
    <dbReference type="NCBI Taxonomy" id="2184082"/>
    <lineage>
        <taxon>Bacteria</taxon>
        <taxon>Pseudomonadati</taxon>
        <taxon>Bacteroidota</taxon>
        <taxon>Bacteroidia</taxon>
        <taxon>Marinilabiliales</taxon>
        <taxon>Marinifilaceae</taxon>
    </lineage>
</organism>
<comment type="caution">
    <text evidence="5">The sequence shown here is derived from an EMBL/GenBank/DDBJ whole genome shotgun (WGS) entry which is preliminary data.</text>
</comment>
<evidence type="ECO:0000256" key="1">
    <source>
        <dbReference type="ARBA" id="ARBA00023015"/>
    </source>
</evidence>
<keyword evidence="6" id="KW-1185">Reference proteome</keyword>
<dbReference type="PANTHER" id="PTHR33204">
    <property type="entry name" value="TRANSCRIPTIONAL REGULATOR, MARR FAMILY"/>
    <property type="match status" value="1"/>
</dbReference>
<dbReference type="SUPFAM" id="SSF46785">
    <property type="entry name" value="Winged helix' DNA-binding domain"/>
    <property type="match status" value="1"/>
</dbReference>
<dbReference type="PROSITE" id="PS51118">
    <property type="entry name" value="HTH_HXLR"/>
    <property type="match status" value="1"/>
</dbReference>